<organism evidence="3 4">
    <name type="scientific">Nocardioides hankookensis</name>
    <dbReference type="NCBI Taxonomy" id="443157"/>
    <lineage>
        <taxon>Bacteria</taxon>
        <taxon>Bacillati</taxon>
        <taxon>Actinomycetota</taxon>
        <taxon>Actinomycetes</taxon>
        <taxon>Propionibacteriales</taxon>
        <taxon>Nocardioidaceae</taxon>
        <taxon>Nocardioides</taxon>
    </lineage>
</organism>
<sequence>MTEWRPTAALGRAVFTAAVAVAGALLVGEPALVVLAVPFVALAALGLLHRPRQAPQLTTYLDHTSLHEGQGTTSRLTVTDASDAEYLTRASGQPAYVAMRPHGGQVGALLSGPDAVGPPVEISPRRWGRRYLGEEKVALMSPWAGFRFGPVSLGGQHLRVLPMAAVYDSRADAPQPVGLVGAHRSQRPGSGTELAGIRPFAPGDRLRRVNWRVSLRSRELHVVSTRAEEDTAVLLVVDALADHGASDGVDGAASSLDLSVRAASAVAEHHVRSGDRVGLRVVGRGRELVGYGTGARHLRQIQHTLAGIRTGEVAEAEAGVLQLGVTGGTVVVVLSPMLAESIGAVAAALTRRGVPILVVDTLPGDVRPGVAPGTDPDLASLAWRMRSLERTVVLQRLAALGCPVVPWRGPGTIDDVLRRLARRAAQPRVVAR</sequence>
<evidence type="ECO:0000313" key="3">
    <source>
        <dbReference type="EMBL" id="MFC6042998.1"/>
    </source>
</evidence>
<dbReference type="PANTHER" id="PTHR33608:SF14">
    <property type="entry name" value="POSSIBLE CONSERVED SECRETED PROTEIN"/>
    <property type="match status" value="1"/>
</dbReference>
<accession>A0ABW1LI10</accession>
<gene>
    <name evidence="3" type="ORF">ACFPYL_07925</name>
</gene>
<reference evidence="4" key="1">
    <citation type="journal article" date="2019" name="Int. J. Syst. Evol. Microbiol.">
        <title>The Global Catalogue of Microorganisms (GCM) 10K type strain sequencing project: providing services to taxonomists for standard genome sequencing and annotation.</title>
        <authorList>
            <consortium name="The Broad Institute Genomics Platform"/>
            <consortium name="The Broad Institute Genome Sequencing Center for Infectious Disease"/>
            <person name="Wu L."/>
            <person name="Ma J."/>
        </authorList>
    </citation>
    <scope>NUCLEOTIDE SEQUENCE [LARGE SCALE GENOMIC DNA]</scope>
    <source>
        <strain evidence="4">CCUG 54522</strain>
    </source>
</reference>
<dbReference type="Pfam" id="PF01882">
    <property type="entry name" value="DUF58"/>
    <property type="match status" value="1"/>
</dbReference>
<dbReference type="PANTHER" id="PTHR33608">
    <property type="entry name" value="BLL2464 PROTEIN"/>
    <property type="match status" value="1"/>
</dbReference>
<comment type="caution">
    <text evidence="3">The sequence shown here is derived from an EMBL/GenBank/DDBJ whole genome shotgun (WGS) entry which is preliminary data.</text>
</comment>
<protein>
    <submittedName>
        <fullName evidence="3">DUF58 domain-containing protein</fullName>
    </submittedName>
</protein>
<dbReference type="InterPro" id="IPR002881">
    <property type="entry name" value="DUF58"/>
</dbReference>
<keyword evidence="1" id="KW-0472">Membrane</keyword>
<keyword evidence="1" id="KW-0812">Transmembrane</keyword>
<name>A0ABW1LI10_9ACTN</name>
<dbReference type="RefSeq" id="WP_379152690.1">
    <property type="nucleotide sequence ID" value="NZ_JBHSRJ010000004.1"/>
</dbReference>
<evidence type="ECO:0000256" key="1">
    <source>
        <dbReference type="SAM" id="Phobius"/>
    </source>
</evidence>
<keyword evidence="1" id="KW-1133">Transmembrane helix</keyword>
<feature type="transmembrane region" description="Helical" evidence="1">
    <location>
        <begin position="7"/>
        <end position="25"/>
    </location>
</feature>
<dbReference type="Proteomes" id="UP001596135">
    <property type="component" value="Unassembled WGS sequence"/>
</dbReference>
<keyword evidence="4" id="KW-1185">Reference proteome</keyword>
<feature type="domain" description="DUF58" evidence="2">
    <location>
        <begin position="197"/>
        <end position="352"/>
    </location>
</feature>
<dbReference type="EMBL" id="JBHSRJ010000004">
    <property type="protein sequence ID" value="MFC6042998.1"/>
    <property type="molecule type" value="Genomic_DNA"/>
</dbReference>
<evidence type="ECO:0000259" key="2">
    <source>
        <dbReference type="Pfam" id="PF01882"/>
    </source>
</evidence>
<evidence type="ECO:0000313" key="4">
    <source>
        <dbReference type="Proteomes" id="UP001596135"/>
    </source>
</evidence>
<proteinExistence type="predicted"/>